<keyword evidence="1" id="KW-0812">Transmembrane</keyword>
<keyword evidence="1" id="KW-1133">Transmembrane helix</keyword>
<dbReference type="Pfam" id="PF11127">
    <property type="entry name" value="YgaP-like_TM"/>
    <property type="match status" value="1"/>
</dbReference>
<name>A0A7C2RDC8_9FLAO</name>
<proteinExistence type="predicted"/>
<dbReference type="InterPro" id="IPR021309">
    <property type="entry name" value="YgaP-like_TM"/>
</dbReference>
<evidence type="ECO:0000256" key="1">
    <source>
        <dbReference type="SAM" id="Phobius"/>
    </source>
</evidence>
<feature type="transmembrane region" description="Helical" evidence="1">
    <location>
        <begin position="12"/>
        <end position="29"/>
    </location>
</feature>
<reference evidence="3" key="1">
    <citation type="journal article" date="2020" name="mSystems">
        <title>Genome- and Community-Level Interaction Insights into Carbon Utilization and Element Cycling Functions of Hydrothermarchaeota in Hydrothermal Sediment.</title>
        <authorList>
            <person name="Zhou Z."/>
            <person name="Liu Y."/>
            <person name="Xu W."/>
            <person name="Pan J."/>
            <person name="Luo Z.H."/>
            <person name="Li M."/>
        </authorList>
    </citation>
    <scope>NUCLEOTIDE SEQUENCE [LARGE SCALE GENOMIC DNA]</scope>
    <source>
        <strain evidence="3">SpSt-1235</strain>
    </source>
</reference>
<sequence>MENNLSIPDKIIRISLAILISVLLFSEVIPHNLALIVMVPAGIFLLTGIFGYCPLYTALGVRTGK</sequence>
<evidence type="ECO:0000313" key="3">
    <source>
        <dbReference type="EMBL" id="HER40692.1"/>
    </source>
</evidence>
<dbReference type="Proteomes" id="UP000885753">
    <property type="component" value="Unassembled WGS sequence"/>
</dbReference>
<gene>
    <name evidence="3" type="ORF">ENO10_05680</name>
</gene>
<feature type="domain" description="Inner membrane protein YgaP-like transmembrane" evidence="2">
    <location>
        <begin position="1"/>
        <end position="64"/>
    </location>
</feature>
<organism evidence="3">
    <name type="scientific">Salinimicrobium catena</name>
    <dbReference type="NCBI Taxonomy" id="390640"/>
    <lineage>
        <taxon>Bacteria</taxon>
        <taxon>Pseudomonadati</taxon>
        <taxon>Bacteroidota</taxon>
        <taxon>Flavobacteriia</taxon>
        <taxon>Flavobacteriales</taxon>
        <taxon>Flavobacteriaceae</taxon>
        <taxon>Salinimicrobium</taxon>
    </lineage>
</organism>
<protein>
    <submittedName>
        <fullName evidence="3">DUF2892 domain-containing protein</fullName>
    </submittedName>
</protein>
<dbReference type="AlphaFoldDB" id="A0A7C2RDC8"/>
<feature type="transmembrane region" description="Helical" evidence="1">
    <location>
        <begin position="35"/>
        <end position="59"/>
    </location>
</feature>
<dbReference type="EMBL" id="DSEE01000414">
    <property type="protein sequence ID" value="HER40692.1"/>
    <property type="molecule type" value="Genomic_DNA"/>
</dbReference>
<accession>A0A7C2RDC8</accession>
<comment type="caution">
    <text evidence="3">The sequence shown here is derived from an EMBL/GenBank/DDBJ whole genome shotgun (WGS) entry which is preliminary data.</text>
</comment>
<keyword evidence="1" id="KW-0472">Membrane</keyword>
<evidence type="ECO:0000259" key="2">
    <source>
        <dbReference type="Pfam" id="PF11127"/>
    </source>
</evidence>